<dbReference type="KEGG" id="pmf:P9303_03621"/>
<evidence type="ECO:0000313" key="3">
    <source>
        <dbReference type="Proteomes" id="UP000002274"/>
    </source>
</evidence>
<accession>A2C6K4</accession>
<evidence type="ECO:0000313" key="2">
    <source>
        <dbReference type="EMBL" id="ABM77114.1"/>
    </source>
</evidence>
<dbReference type="STRING" id="59922.P9303_03621"/>
<sequence>MMTDQKHEVEAPFARFINWIKGVMGGMGTAVVSEKSKNVPPNIGAQPFKDKPKKGVL</sequence>
<dbReference type="HOGENOM" id="CLU_2993128_0_0_3"/>
<name>A2C6K4_PROM3</name>
<dbReference type="Proteomes" id="UP000002274">
    <property type="component" value="Chromosome"/>
</dbReference>
<protein>
    <submittedName>
        <fullName evidence="2">Uncharacterized protein</fullName>
    </submittedName>
</protein>
<evidence type="ECO:0000256" key="1">
    <source>
        <dbReference type="SAM" id="MobiDB-lite"/>
    </source>
</evidence>
<reference evidence="2 3" key="1">
    <citation type="journal article" date="2007" name="PLoS Genet.">
        <title>Patterns and implications of gene gain and loss in the evolution of Prochlorococcus.</title>
        <authorList>
            <person name="Kettler G.C."/>
            <person name="Martiny A.C."/>
            <person name="Huang K."/>
            <person name="Zucker J."/>
            <person name="Coleman M.L."/>
            <person name="Rodrigue S."/>
            <person name="Chen F."/>
            <person name="Lapidus A."/>
            <person name="Ferriera S."/>
            <person name="Johnson J."/>
            <person name="Steglich C."/>
            <person name="Church G.M."/>
            <person name="Richardson P."/>
            <person name="Chisholm S.W."/>
        </authorList>
    </citation>
    <scope>NUCLEOTIDE SEQUENCE [LARGE SCALE GENOMIC DNA]</scope>
    <source>
        <strain evidence="2 3">MIT 9303</strain>
    </source>
</reference>
<organism evidence="2 3">
    <name type="scientific">Prochlorococcus marinus (strain MIT 9303)</name>
    <dbReference type="NCBI Taxonomy" id="59922"/>
    <lineage>
        <taxon>Bacteria</taxon>
        <taxon>Bacillati</taxon>
        <taxon>Cyanobacteriota</taxon>
        <taxon>Cyanophyceae</taxon>
        <taxon>Synechococcales</taxon>
        <taxon>Prochlorococcaceae</taxon>
        <taxon>Prochlorococcus</taxon>
    </lineage>
</organism>
<dbReference type="EMBL" id="CP000554">
    <property type="protein sequence ID" value="ABM77114.1"/>
    <property type="molecule type" value="Genomic_DNA"/>
</dbReference>
<feature type="region of interest" description="Disordered" evidence="1">
    <location>
        <begin position="35"/>
        <end position="57"/>
    </location>
</feature>
<proteinExistence type="predicted"/>
<dbReference type="AlphaFoldDB" id="A2C6K4"/>
<gene>
    <name evidence="2" type="ordered locus">P9303_03621</name>
</gene>